<dbReference type="PANTHER" id="PTHR35793">
    <property type="entry name" value="INNER MEMBRANE PROTEIN YJIG"/>
    <property type="match status" value="1"/>
</dbReference>
<dbReference type="PATRIC" id="fig|45074.5.peg.1381"/>
<dbReference type="Proteomes" id="UP000054703">
    <property type="component" value="Unassembled WGS sequence"/>
</dbReference>
<dbReference type="EMBL" id="LNYU01000025">
    <property type="protein sequence ID" value="KTD63468.1"/>
    <property type="molecule type" value="Genomic_DNA"/>
</dbReference>
<accession>A0A0W0Z2Y0</accession>
<organism evidence="3 4">
    <name type="scientific">Legionella santicrucis</name>
    <dbReference type="NCBI Taxonomy" id="45074"/>
    <lineage>
        <taxon>Bacteria</taxon>
        <taxon>Pseudomonadati</taxon>
        <taxon>Pseudomonadota</taxon>
        <taxon>Gammaproteobacteria</taxon>
        <taxon>Legionellales</taxon>
        <taxon>Legionellaceae</taxon>
        <taxon>Legionella</taxon>
    </lineage>
</organism>
<feature type="transmembrane region" description="Helical" evidence="1">
    <location>
        <begin position="155"/>
        <end position="177"/>
    </location>
</feature>
<reference evidence="3 4" key="1">
    <citation type="submission" date="2015-11" db="EMBL/GenBank/DDBJ databases">
        <title>Genomic analysis of 38 Legionella species identifies large and diverse effector repertoires.</title>
        <authorList>
            <person name="Burstein D."/>
            <person name="Amaro F."/>
            <person name="Zusman T."/>
            <person name="Lifshitz Z."/>
            <person name="Cohen O."/>
            <person name="Gilbert J.A."/>
            <person name="Pupko T."/>
            <person name="Shuman H.A."/>
            <person name="Segal G."/>
        </authorList>
    </citation>
    <scope>NUCLEOTIDE SEQUENCE [LARGE SCALE GENOMIC DNA]</scope>
    <source>
        <strain evidence="3 4">SC-63-C7</strain>
    </source>
</reference>
<evidence type="ECO:0000313" key="3">
    <source>
        <dbReference type="EMBL" id="KTD63468.1"/>
    </source>
</evidence>
<sequence length="179" mass="19224">MNEFANQLSNWMLLAFIVGIPMYAAAVKKINVFDAFIVGAKQGFDTVLNIVPYLIAMIVAIGMLRASGFFSLMAKLLAPLLAMIGMPPEVLPLALIRPFSGSASTGLMAELIHQYGGDSLIAKIAATMMGSTETTFYVIAVYFGSIGIRRTRHAIPAGLLADLAGIIASVMICRYLFEL</sequence>
<dbReference type="GO" id="GO:0005886">
    <property type="term" value="C:plasma membrane"/>
    <property type="evidence" value="ECO:0007669"/>
    <property type="project" value="TreeGrafter"/>
</dbReference>
<keyword evidence="1" id="KW-0472">Membrane</keyword>
<evidence type="ECO:0000313" key="4">
    <source>
        <dbReference type="Proteomes" id="UP000054703"/>
    </source>
</evidence>
<feature type="transmembrane region" description="Helical" evidence="1">
    <location>
        <begin position="120"/>
        <end position="143"/>
    </location>
</feature>
<dbReference type="InterPro" id="IPR011642">
    <property type="entry name" value="Gate_dom"/>
</dbReference>
<proteinExistence type="predicted"/>
<evidence type="ECO:0000256" key="1">
    <source>
        <dbReference type="SAM" id="Phobius"/>
    </source>
</evidence>
<name>A0A0W0Z2Y0_9GAMM</name>
<dbReference type="PANTHER" id="PTHR35793:SF2">
    <property type="entry name" value="INNER MEMBRANE PROTEIN YJIG"/>
    <property type="match status" value="1"/>
</dbReference>
<keyword evidence="4" id="KW-1185">Reference proteome</keyword>
<dbReference type="AlphaFoldDB" id="A0A0W0Z2Y0"/>
<gene>
    <name evidence="3" type="ORF">Lsan_1298</name>
</gene>
<evidence type="ECO:0000259" key="2">
    <source>
        <dbReference type="Pfam" id="PF07670"/>
    </source>
</evidence>
<dbReference type="STRING" id="45074.Lsan_1298"/>
<keyword evidence="1" id="KW-0812">Transmembrane</keyword>
<protein>
    <submittedName>
        <fullName evidence="3">AraC family transcriptional regulator</fullName>
    </submittedName>
</protein>
<feature type="transmembrane region" description="Helical" evidence="1">
    <location>
        <begin position="7"/>
        <end position="26"/>
    </location>
</feature>
<dbReference type="RefSeq" id="WP_058513709.1">
    <property type="nucleotide sequence ID" value="NZ_CAAAIH010000082.1"/>
</dbReference>
<feature type="domain" description="Nucleoside transporter/FeoB GTPase Gate" evidence="2">
    <location>
        <begin position="47"/>
        <end position="148"/>
    </location>
</feature>
<keyword evidence="1" id="KW-1133">Transmembrane helix</keyword>
<dbReference type="Pfam" id="PF07670">
    <property type="entry name" value="Gate"/>
    <property type="match status" value="1"/>
</dbReference>
<feature type="transmembrane region" description="Helical" evidence="1">
    <location>
        <begin position="46"/>
        <end position="64"/>
    </location>
</feature>
<dbReference type="OrthoDB" id="9805623at2"/>
<dbReference type="InterPro" id="IPR052549">
    <property type="entry name" value="SpmB"/>
</dbReference>
<comment type="caution">
    <text evidence="3">The sequence shown here is derived from an EMBL/GenBank/DDBJ whole genome shotgun (WGS) entry which is preliminary data.</text>
</comment>